<sequence length="59" mass="6373">MAKAPPDAPKAPPGEVVRLAKPHTHAGRRLEPGDTLTVTADQKRWLEKLGVIGQENHDA</sequence>
<dbReference type="Pfam" id="PF23843">
    <property type="entry name" value="DUF7210"/>
    <property type="match status" value="1"/>
</dbReference>
<evidence type="ECO:0000313" key="4">
    <source>
        <dbReference type="EMBL" id="MDV3438761.1"/>
    </source>
</evidence>
<reference evidence="2 5" key="1">
    <citation type="submission" date="2019-12" db="EMBL/GenBank/DDBJ databases">
        <title>complete genome sequences of Pseudomonas otitidis str. WP8-S17-CRE-03 isolated from wastewater treatment plant effluent.</title>
        <authorList>
            <person name="Sekizuka T."/>
            <person name="Itokawa K."/>
            <person name="Yatsu K."/>
            <person name="Inamine Y."/>
            <person name="Kuroda M."/>
        </authorList>
    </citation>
    <scope>NUCLEOTIDE SEQUENCE [LARGE SCALE GENOMIC DNA]</scope>
    <source>
        <strain evidence="2 5">WP8-S17-CRE-03</strain>
    </source>
</reference>
<dbReference type="InterPro" id="IPR055634">
    <property type="entry name" value="DUF7210"/>
</dbReference>
<dbReference type="Proteomes" id="UP001273935">
    <property type="component" value="Unassembled WGS sequence"/>
</dbReference>
<dbReference type="EMBL" id="JAWJUL010000012">
    <property type="protein sequence ID" value="MDV3438722.1"/>
    <property type="molecule type" value="Genomic_DNA"/>
</dbReference>
<dbReference type="RefSeq" id="WP_165669782.1">
    <property type="nucleotide sequence ID" value="NZ_AP022213.1"/>
</dbReference>
<evidence type="ECO:0000259" key="1">
    <source>
        <dbReference type="Pfam" id="PF23843"/>
    </source>
</evidence>
<dbReference type="AlphaFoldDB" id="A0A6S5RT11"/>
<dbReference type="EMBL" id="JAWJUL010000012">
    <property type="protein sequence ID" value="MDV3438761.1"/>
    <property type="molecule type" value="Genomic_DNA"/>
</dbReference>
<keyword evidence="6" id="KW-1185">Reference proteome</keyword>
<dbReference type="EMBL" id="AP022213">
    <property type="protein sequence ID" value="BBT17357.1"/>
    <property type="molecule type" value="Genomic_DNA"/>
</dbReference>
<evidence type="ECO:0000313" key="2">
    <source>
        <dbReference type="EMBL" id="BBT17357.1"/>
    </source>
</evidence>
<reference evidence="3 6" key="2">
    <citation type="submission" date="2023-10" db="EMBL/GenBank/DDBJ databases">
        <title>Pseudomonas otitidis isolated from a paediatric patient with cystic fibrosis in Chile.</title>
        <authorList>
            <person name="Amsteins-Romero L."/>
            <person name="Opazo-Capurro A."/>
            <person name="Matus-Kohler M."/>
            <person name="Gonzalez-Rocha G."/>
        </authorList>
    </citation>
    <scope>NUCLEOTIDE SEQUENCE [LARGE SCALE GENOMIC DNA]</scope>
    <source>
        <strain evidence="3 6">P-714</strain>
    </source>
</reference>
<feature type="domain" description="DUF7210" evidence="1">
    <location>
        <begin position="17"/>
        <end position="52"/>
    </location>
</feature>
<proteinExistence type="predicted"/>
<organism evidence="2 5">
    <name type="scientific">Metapseudomonas otitidis</name>
    <dbReference type="NCBI Taxonomy" id="319939"/>
    <lineage>
        <taxon>Bacteria</taxon>
        <taxon>Pseudomonadati</taxon>
        <taxon>Pseudomonadota</taxon>
        <taxon>Gammaproteobacteria</taxon>
        <taxon>Pseudomonadales</taxon>
        <taxon>Pseudomonadaceae</taxon>
        <taxon>Metapseudomonas</taxon>
    </lineage>
</organism>
<dbReference type="Proteomes" id="UP000515591">
    <property type="component" value="Chromosome"/>
</dbReference>
<name>A0A6S5RT11_9GAMM</name>
<gene>
    <name evidence="3" type="ORF">R0G64_04655</name>
    <name evidence="4" type="ORF">R0G64_04850</name>
    <name evidence="2" type="ORF">WP8S17C03_34060</name>
</gene>
<evidence type="ECO:0000313" key="6">
    <source>
        <dbReference type="Proteomes" id="UP001273935"/>
    </source>
</evidence>
<protein>
    <recommendedName>
        <fullName evidence="1">DUF7210 domain-containing protein</fullName>
    </recommendedName>
</protein>
<evidence type="ECO:0000313" key="5">
    <source>
        <dbReference type="Proteomes" id="UP000515591"/>
    </source>
</evidence>
<evidence type="ECO:0000313" key="3">
    <source>
        <dbReference type="EMBL" id="MDV3438722.1"/>
    </source>
</evidence>
<accession>A0A6S5RT11</accession>